<feature type="active site" description="Nucleophile" evidence="3">
    <location>
        <position position="112"/>
    </location>
</feature>
<dbReference type="PANTHER" id="PTHR30237">
    <property type="entry name" value="MURAMOYLTETRAPEPTIDE CARBOXYPEPTIDASE"/>
    <property type="match status" value="1"/>
</dbReference>
<evidence type="ECO:0000313" key="6">
    <source>
        <dbReference type="EMBL" id="MXQ54963.1"/>
    </source>
</evidence>
<protein>
    <submittedName>
        <fullName evidence="6">LD-carboxypeptidase</fullName>
    </submittedName>
</protein>
<dbReference type="InterPro" id="IPR027461">
    <property type="entry name" value="Carboxypeptidase_A_C_sf"/>
</dbReference>
<accession>A0A6I4VVI3</accession>
<dbReference type="InterPro" id="IPR040449">
    <property type="entry name" value="Peptidase_S66_N"/>
</dbReference>
<dbReference type="PIRSF" id="PIRSF028757">
    <property type="entry name" value="LD-carboxypeptidase"/>
    <property type="match status" value="1"/>
</dbReference>
<dbReference type="GO" id="GO:0004180">
    <property type="term" value="F:carboxypeptidase activity"/>
    <property type="evidence" value="ECO:0007669"/>
    <property type="project" value="UniProtKB-KW"/>
</dbReference>
<dbReference type="RefSeq" id="WP_160802314.1">
    <property type="nucleotide sequence ID" value="NZ_WUUL01000010.1"/>
</dbReference>
<dbReference type="InterPro" id="IPR027478">
    <property type="entry name" value="LdcA_N"/>
</dbReference>
<comment type="similarity">
    <text evidence="1">Belongs to the peptidase S66 family.</text>
</comment>
<feature type="active site" description="Charge relay system" evidence="3">
    <location>
        <position position="229"/>
    </location>
</feature>
<dbReference type="Gene3D" id="3.40.50.10740">
    <property type="entry name" value="Class I glutamine amidotransferase-like"/>
    <property type="match status" value="1"/>
</dbReference>
<keyword evidence="6" id="KW-0645">Protease</keyword>
<organism evidence="6 7">
    <name type="scientific">Shimazuella alba</name>
    <dbReference type="NCBI Taxonomy" id="2690964"/>
    <lineage>
        <taxon>Bacteria</taxon>
        <taxon>Bacillati</taxon>
        <taxon>Bacillota</taxon>
        <taxon>Bacilli</taxon>
        <taxon>Bacillales</taxon>
        <taxon>Thermoactinomycetaceae</taxon>
        <taxon>Shimazuella</taxon>
    </lineage>
</organism>
<keyword evidence="6" id="KW-0121">Carboxypeptidase</keyword>
<evidence type="ECO:0000256" key="1">
    <source>
        <dbReference type="ARBA" id="ARBA00010233"/>
    </source>
</evidence>
<sequence>MLFPKRCKSGDHIRVVSPSSSFSILSKETVDIALQRLSNLGFTISISQHASVIDGFDSSSIEARIEDIHDAFADERVDAIITTIGGHNCNQLLKYLDYKLIKQNPKILVGYSDITALSNTIYAKTGLVTYSGSHFSTFGMKKGVEYTISYFQKCLMMEDSLAVKPSTHWSDDAWYLDQENRTFHVNRGWTVIQEGEAEGVSIGGNLCTLNLLQGTEYMPSLEGSILFLEDDYLTFPANFDRDLQSLIHQSGFEGVKGILIGRFQLKSGVTDELLQKIIASKKELRGIPILANVDFGHTSPIFTFPIGGRVKMRAMKEGSSLVIQQH</sequence>
<comment type="caution">
    <text evidence="6">The sequence shown here is derived from an EMBL/GenBank/DDBJ whole genome shotgun (WGS) entry which is preliminary data.</text>
</comment>
<dbReference type="SUPFAM" id="SSF52317">
    <property type="entry name" value="Class I glutamine amidotransferase-like"/>
    <property type="match status" value="1"/>
</dbReference>
<feature type="domain" description="LD-carboxypeptidase C-terminal" evidence="5">
    <location>
        <begin position="198"/>
        <end position="312"/>
    </location>
</feature>
<reference evidence="6 7" key="1">
    <citation type="submission" date="2019-12" db="EMBL/GenBank/DDBJ databases">
        <title>Whole-genome analyses of novel actinobacteria.</title>
        <authorList>
            <person name="Sahin N."/>
            <person name="Saygin H."/>
        </authorList>
    </citation>
    <scope>NUCLEOTIDE SEQUENCE [LARGE SCALE GENOMIC DNA]</scope>
    <source>
        <strain evidence="6 7">KC615</strain>
    </source>
</reference>
<name>A0A6I4VVI3_9BACL</name>
<evidence type="ECO:0000256" key="2">
    <source>
        <dbReference type="ARBA" id="ARBA00022801"/>
    </source>
</evidence>
<evidence type="ECO:0000313" key="7">
    <source>
        <dbReference type="Proteomes" id="UP000430692"/>
    </source>
</evidence>
<dbReference type="EMBL" id="WUUL01000010">
    <property type="protein sequence ID" value="MXQ54963.1"/>
    <property type="molecule type" value="Genomic_DNA"/>
</dbReference>
<dbReference type="Gene3D" id="3.50.30.60">
    <property type="entry name" value="LD-carboxypeptidase A C-terminal domain-like"/>
    <property type="match status" value="1"/>
</dbReference>
<evidence type="ECO:0000259" key="5">
    <source>
        <dbReference type="Pfam" id="PF17676"/>
    </source>
</evidence>
<evidence type="ECO:0000256" key="3">
    <source>
        <dbReference type="PIRSR" id="PIRSR028757-1"/>
    </source>
</evidence>
<dbReference type="InterPro" id="IPR040921">
    <property type="entry name" value="Peptidase_S66C"/>
</dbReference>
<proteinExistence type="inferred from homology"/>
<feature type="domain" description="LD-carboxypeptidase N-terminal" evidence="4">
    <location>
        <begin position="13"/>
        <end position="132"/>
    </location>
</feature>
<dbReference type="InterPro" id="IPR029062">
    <property type="entry name" value="Class_I_gatase-like"/>
</dbReference>
<dbReference type="Pfam" id="PF02016">
    <property type="entry name" value="Peptidase_S66"/>
    <property type="match status" value="1"/>
</dbReference>
<dbReference type="Pfam" id="PF17676">
    <property type="entry name" value="Peptidase_S66C"/>
    <property type="match status" value="1"/>
</dbReference>
<dbReference type="AlphaFoldDB" id="A0A6I4VVI3"/>
<dbReference type="CDD" id="cd07062">
    <property type="entry name" value="Peptidase_S66_mccF_like"/>
    <property type="match status" value="1"/>
</dbReference>
<keyword evidence="2" id="KW-0378">Hydrolase</keyword>
<keyword evidence="7" id="KW-1185">Reference proteome</keyword>
<dbReference type="PANTHER" id="PTHR30237:SF6">
    <property type="entry name" value="CARBOXYPEPTIDASE YOCD-RELATED"/>
    <property type="match status" value="1"/>
</dbReference>
<feature type="active site" description="Charge relay system" evidence="3">
    <location>
        <position position="297"/>
    </location>
</feature>
<dbReference type="Proteomes" id="UP000430692">
    <property type="component" value="Unassembled WGS sequence"/>
</dbReference>
<dbReference type="InterPro" id="IPR003507">
    <property type="entry name" value="S66_fam"/>
</dbReference>
<gene>
    <name evidence="6" type="ORF">GSM42_14805</name>
</gene>
<evidence type="ECO:0000259" key="4">
    <source>
        <dbReference type="Pfam" id="PF02016"/>
    </source>
</evidence>
<dbReference type="SUPFAM" id="SSF141986">
    <property type="entry name" value="LD-carboxypeptidase A C-terminal domain-like"/>
    <property type="match status" value="1"/>
</dbReference>